<dbReference type="Pfam" id="PF00358">
    <property type="entry name" value="PTS_EIIA_1"/>
    <property type="match status" value="1"/>
</dbReference>
<dbReference type="Gene3D" id="2.70.70.10">
    <property type="entry name" value="Glucose Permease (Domain IIA)"/>
    <property type="match status" value="1"/>
</dbReference>
<keyword evidence="8" id="KW-0418">Kinase</keyword>
<keyword evidence="5" id="KW-0808">Transferase</keyword>
<gene>
    <name evidence="17" type="ORF">PCC79_11825</name>
</gene>
<keyword evidence="7 13" id="KW-0812">Transmembrane</keyword>
<dbReference type="PROSITE" id="PS00371">
    <property type="entry name" value="PTS_EIIA_TYPE_1_HIS"/>
    <property type="match status" value="1"/>
</dbReference>
<evidence type="ECO:0000256" key="5">
    <source>
        <dbReference type="ARBA" id="ARBA00022679"/>
    </source>
</evidence>
<evidence type="ECO:0000256" key="9">
    <source>
        <dbReference type="ARBA" id="ARBA00022989"/>
    </source>
</evidence>
<dbReference type="PROSITE" id="PS01035">
    <property type="entry name" value="PTS_EIIB_TYPE_1_CYS"/>
    <property type="match status" value="1"/>
</dbReference>
<dbReference type="PANTHER" id="PTHR30175">
    <property type="entry name" value="PHOSPHOTRANSFERASE SYSTEM TRANSPORT PROTEIN"/>
    <property type="match status" value="1"/>
</dbReference>
<dbReference type="RefSeq" id="WP_232549410.1">
    <property type="nucleotide sequence ID" value="NZ_CP115965.1"/>
</dbReference>
<comment type="subcellular location">
    <subcellularLocation>
        <location evidence="1">Cell membrane</location>
        <topology evidence="1">Multi-pass membrane protein</topology>
    </subcellularLocation>
</comment>
<dbReference type="Pfam" id="PF00367">
    <property type="entry name" value="PTS_EIIB"/>
    <property type="match status" value="1"/>
</dbReference>
<feature type="transmembrane region" description="Helical" evidence="13">
    <location>
        <begin position="458"/>
        <end position="478"/>
    </location>
</feature>
<dbReference type="NCBIfam" id="TIGR00830">
    <property type="entry name" value="PTBA"/>
    <property type="match status" value="1"/>
</dbReference>
<evidence type="ECO:0000256" key="11">
    <source>
        <dbReference type="PROSITE-ProRule" id="PRU00421"/>
    </source>
</evidence>
<keyword evidence="9 13" id="KW-1133">Transmembrane helix</keyword>
<feature type="domain" description="PTS EIIC type-1" evidence="16">
    <location>
        <begin position="122"/>
        <end position="495"/>
    </location>
</feature>
<evidence type="ECO:0000256" key="8">
    <source>
        <dbReference type="ARBA" id="ARBA00022777"/>
    </source>
</evidence>
<feature type="transmembrane region" description="Helical" evidence="13">
    <location>
        <begin position="281"/>
        <end position="307"/>
    </location>
</feature>
<sequence>MSPTQTSAAEQIVEAVGGPGNIASLTHCATRLRFELNDASVVDANVVDAIPGVMGSVPQAGNRYQIIIGGAVQTYYENIQALPVMSGAGKKAAPTGDLTDAEVKAQARAARGKYAWVDNFFEFLSDSFRPILGALLGASLIITFMSLMATTGVIGNWSDPTVDLGPSWNFVNLMWQGVFVFLPLMVAYNASKKVGADPWVGFAIMAVLMLPGFNNLAESARDMTIAGQDVQVVDIFGIPLALRDYGSQVFPPLLMAGVLGPLTKFLKRIIPEQVQLVFVPFISMVIMIPLTAFLIGPIGIYAGAALAGALQAINAFNPFIFAIVIPLAYPFMVPLGLHWPINAIMLLNIQNLGYDFIQGPMGAWNFACFGATAGVLFIAMRDKEIQMRQTATGALAAGLLGGISEPSLYGIHLRYKRIYPRMLVGCLLGGLVVGIGGGLRASAFAFTSLLTIPVFTPMVVYIIAIAVAFFTAMILVIISDYRTPEQREESRLAREQLEQGAPLAADRPATPGAVTDGTGGSAVAGGAIPVASAATATAVMDAPAADGSAGATAASSAPATFAADDTSAPAEPTDRIAAPMAGRVVSLDDVEDKVFSSRALGEGVGIEPTSGHVVAPISGKVITVPKSGHAFGIKSDDGVEVLVHVGIDTVQMNGEGFDVHVAKGDRVHVGDTLVDVDLDAVRAAGYPTTTIVAVTNTKKLGAVTPLVGKEVGAGDPVIDITH</sequence>
<keyword evidence="18" id="KW-1185">Reference proteome</keyword>
<dbReference type="Proteomes" id="UP001434337">
    <property type="component" value="Chromosome"/>
</dbReference>
<dbReference type="CDD" id="cd00212">
    <property type="entry name" value="PTS_IIB_glc"/>
    <property type="match status" value="1"/>
</dbReference>
<feature type="transmembrane region" description="Helical" evidence="13">
    <location>
        <begin position="361"/>
        <end position="380"/>
    </location>
</feature>
<evidence type="ECO:0000256" key="4">
    <source>
        <dbReference type="ARBA" id="ARBA00022597"/>
    </source>
</evidence>
<feature type="transmembrane region" description="Helical" evidence="13">
    <location>
        <begin position="319"/>
        <end position="341"/>
    </location>
</feature>
<keyword evidence="2" id="KW-0813">Transport</keyword>
<evidence type="ECO:0000256" key="13">
    <source>
        <dbReference type="SAM" id="Phobius"/>
    </source>
</evidence>
<dbReference type="Gene3D" id="3.30.1360.60">
    <property type="entry name" value="Glucose permease domain IIB"/>
    <property type="match status" value="1"/>
</dbReference>
<feature type="domain" description="PTS EIIA type-1" evidence="14">
    <location>
        <begin position="592"/>
        <end position="696"/>
    </location>
</feature>
<name>A0ABZ3C5P0_9ACTN</name>
<dbReference type="InterPro" id="IPR013013">
    <property type="entry name" value="PTS_EIIC_1"/>
</dbReference>
<dbReference type="SUPFAM" id="SSF51261">
    <property type="entry name" value="Duplicated hybrid motif"/>
    <property type="match status" value="1"/>
</dbReference>
<feature type="domain" description="PTS EIIB type-1" evidence="15">
    <location>
        <begin position="6"/>
        <end position="89"/>
    </location>
</feature>
<dbReference type="PANTHER" id="PTHR30175:SF1">
    <property type="entry name" value="PTS SYSTEM ARBUTIN-, CELLOBIOSE-, AND SALICIN-SPECIFIC EIIBC COMPONENT-RELATED"/>
    <property type="match status" value="1"/>
</dbReference>
<dbReference type="InterPro" id="IPR036878">
    <property type="entry name" value="Glu_permease_IIB"/>
</dbReference>
<dbReference type="EMBL" id="CP115965">
    <property type="protein sequence ID" value="WZW97587.1"/>
    <property type="molecule type" value="Genomic_DNA"/>
</dbReference>
<evidence type="ECO:0000259" key="15">
    <source>
        <dbReference type="PROSITE" id="PS51098"/>
    </source>
</evidence>
<proteinExistence type="predicted"/>
<evidence type="ECO:0000256" key="1">
    <source>
        <dbReference type="ARBA" id="ARBA00004651"/>
    </source>
</evidence>
<evidence type="ECO:0000256" key="2">
    <source>
        <dbReference type="ARBA" id="ARBA00022448"/>
    </source>
</evidence>
<dbReference type="InterPro" id="IPR003352">
    <property type="entry name" value="PTS_EIIC"/>
</dbReference>
<reference evidence="17 18" key="1">
    <citation type="journal article" date="2023" name="Environ Microbiome">
        <title>A coral-associated actinobacterium mitigates coral bleaching under heat stress.</title>
        <authorList>
            <person name="Li J."/>
            <person name="Zou Y."/>
            <person name="Li Q."/>
            <person name="Zhang J."/>
            <person name="Bourne D.G."/>
            <person name="Lyu Y."/>
            <person name="Liu C."/>
            <person name="Zhang S."/>
        </authorList>
    </citation>
    <scope>NUCLEOTIDE SEQUENCE [LARGE SCALE GENOMIC DNA]</scope>
    <source>
        <strain evidence="17 18">SCSIO 13291</strain>
    </source>
</reference>
<organism evidence="17 18">
    <name type="scientific">Propioniciclava soli</name>
    <dbReference type="NCBI Taxonomy" id="2775081"/>
    <lineage>
        <taxon>Bacteria</taxon>
        <taxon>Bacillati</taxon>
        <taxon>Actinomycetota</taxon>
        <taxon>Actinomycetes</taxon>
        <taxon>Propionibacteriales</taxon>
        <taxon>Propionibacteriaceae</taxon>
        <taxon>Propioniciclava</taxon>
    </lineage>
</organism>
<evidence type="ECO:0000313" key="18">
    <source>
        <dbReference type="Proteomes" id="UP001434337"/>
    </source>
</evidence>
<protein>
    <submittedName>
        <fullName evidence="17">Glucose PTS transporter subunit IIA</fullName>
    </submittedName>
</protein>
<feature type="transmembrane region" description="Helical" evidence="13">
    <location>
        <begin position="422"/>
        <end position="446"/>
    </location>
</feature>
<keyword evidence="6" id="KW-0598">Phosphotransferase system</keyword>
<evidence type="ECO:0000259" key="14">
    <source>
        <dbReference type="PROSITE" id="PS51093"/>
    </source>
</evidence>
<evidence type="ECO:0000313" key="17">
    <source>
        <dbReference type="EMBL" id="WZW97587.1"/>
    </source>
</evidence>
<dbReference type="InterPro" id="IPR050558">
    <property type="entry name" value="PTS_Sugar-Specific_Components"/>
</dbReference>
<evidence type="ECO:0000256" key="10">
    <source>
        <dbReference type="ARBA" id="ARBA00023136"/>
    </source>
</evidence>
<feature type="transmembrane region" description="Helical" evidence="13">
    <location>
        <begin position="199"/>
        <end position="217"/>
    </location>
</feature>
<feature type="region of interest" description="Disordered" evidence="12">
    <location>
        <begin position="489"/>
        <end position="518"/>
    </location>
</feature>
<keyword evidence="3" id="KW-1003">Cell membrane</keyword>
<dbReference type="InterPro" id="IPR001127">
    <property type="entry name" value="PTS_EIIA_1_perm"/>
</dbReference>
<dbReference type="Pfam" id="PF02378">
    <property type="entry name" value="PTS_EIIC"/>
    <property type="match status" value="1"/>
</dbReference>
<feature type="transmembrane region" description="Helical" evidence="13">
    <location>
        <begin position="131"/>
        <end position="155"/>
    </location>
</feature>
<dbReference type="InterPro" id="IPR018113">
    <property type="entry name" value="PTrfase_EIIB_Cys"/>
</dbReference>
<dbReference type="PROSITE" id="PS51103">
    <property type="entry name" value="PTS_EIIC_TYPE_1"/>
    <property type="match status" value="1"/>
</dbReference>
<accession>A0ABZ3C5P0</accession>
<evidence type="ECO:0000256" key="6">
    <source>
        <dbReference type="ARBA" id="ARBA00022683"/>
    </source>
</evidence>
<feature type="transmembrane region" description="Helical" evidence="13">
    <location>
        <begin position="167"/>
        <end position="187"/>
    </location>
</feature>
<dbReference type="SUPFAM" id="SSF55604">
    <property type="entry name" value="Glucose permease domain IIB"/>
    <property type="match status" value="1"/>
</dbReference>
<feature type="active site" description="Phosphocysteine intermediate; for EIIB activity" evidence="11">
    <location>
        <position position="28"/>
    </location>
</feature>
<dbReference type="PROSITE" id="PS51093">
    <property type="entry name" value="PTS_EIIA_TYPE_1"/>
    <property type="match status" value="1"/>
</dbReference>
<evidence type="ECO:0000256" key="7">
    <source>
        <dbReference type="ARBA" id="ARBA00022692"/>
    </source>
</evidence>
<keyword evidence="4" id="KW-0762">Sugar transport</keyword>
<dbReference type="InterPro" id="IPR011055">
    <property type="entry name" value="Dup_hybrid_motif"/>
</dbReference>
<evidence type="ECO:0000256" key="3">
    <source>
        <dbReference type="ARBA" id="ARBA00022475"/>
    </source>
</evidence>
<dbReference type="PROSITE" id="PS51098">
    <property type="entry name" value="PTS_EIIB_TYPE_1"/>
    <property type="match status" value="1"/>
</dbReference>
<dbReference type="InterPro" id="IPR001996">
    <property type="entry name" value="PTS_IIB_1"/>
</dbReference>
<evidence type="ECO:0000256" key="12">
    <source>
        <dbReference type="SAM" id="MobiDB-lite"/>
    </source>
</evidence>
<evidence type="ECO:0000259" key="16">
    <source>
        <dbReference type="PROSITE" id="PS51103"/>
    </source>
</evidence>
<keyword evidence="10 13" id="KW-0472">Membrane</keyword>